<evidence type="ECO:0000256" key="1">
    <source>
        <dbReference type="SAM" id="Phobius"/>
    </source>
</evidence>
<dbReference type="AlphaFoldDB" id="A0A9N8KFM1"/>
<evidence type="ECO:0000259" key="2">
    <source>
        <dbReference type="Pfam" id="PF20684"/>
    </source>
</evidence>
<name>A0A9N8KFM1_9PEZI</name>
<feature type="transmembrane region" description="Helical" evidence="1">
    <location>
        <begin position="179"/>
        <end position="202"/>
    </location>
</feature>
<proteinExistence type="predicted"/>
<feature type="non-terminal residue" evidence="3">
    <location>
        <position position="443"/>
    </location>
</feature>
<protein>
    <recommendedName>
        <fullName evidence="2">Rhodopsin domain-containing protein</fullName>
    </recommendedName>
</protein>
<keyword evidence="1" id="KW-1133">Transmembrane helix</keyword>
<feature type="domain" description="Rhodopsin" evidence="2">
    <location>
        <begin position="49"/>
        <end position="273"/>
    </location>
</feature>
<evidence type="ECO:0000313" key="4">
    <source>
        <dbReference type="Proteomes" id="UP000745764"/>
    </source>
</evidence>
<feature type="transmembrane region" description="Helical" evidence="1">
    <location>
        <begin position="209"/>
        <end position="230"/>
    </location>
</feature>
<keyword evidence="4" id="KW-1185">Reference proteome</keyword>
<dbReference type="PANTHER" id="PTHR39614">
    <property type="entry name" value="INTEGRAL MEMBRANE PROTEIN"/>
    <property type="match status" value="1"/>
</dbReference>
<accession>A0A9N8KFM1</accession>
<dbReference type="PANTHER" id="PTHR39614:SF2">
    <property type="entry name" value="INTEGRAL MEMBRANE PROTEIN"/>
    <property type="match status" value="1"/>
</dbReference>
<dbReference type="EMBL" id="CAINUL010000008">
    <property type="protein sequence ID" value="CAD0110989.1"/>
    <property type="molecule type" value="Genomic_DNA"/>
</dbReference>
<organism evidence="3 4">
    <name type="scientific">Aureobasidium uvarum</name>
    <dbReference type="NCBI Taxonomy" id="2773716"/>
    <lineage>
        <taxon>Eukaryota</taxon>
        <taxon>Fungi</taxon>
        <taxon>Dikarya</taxon>
        <taxon>Ascomycota</taxon>
        <taxon>Pezizomycotina</taxon>
        <taxon>Dothideomycetes</taxon>
        <taxon>Dothideomycetidae</taxon>
        <taxon>Dothideales</taxon>
        <taxon>Saccotheciaceae</taxon>
        <taxon>Aureobasidium</taxon>
    </lineage>
</organism>
<reference evidence="3" key="1">
    <citation type="submission" date="2020-06" db="EMBL/GenBank/DDBJ databases">
        <authorList>
            <person name="Onetto C."/>
        </authorList>
    </citation>
    <scope>NUCLEOTIDE SEQUENCE</scope>
</reference>
<keyword evidence="1" id="KW-0472">Membrane</keyword>
<dbReference type="OrthoDB" id="3918601at2759"/>
<dbReference type="Proteomes" id="UP000745764">
    <property type="component" value="Unassembled WGS sequence"/>
</dbReference>
<feature type="transmembrane region" description="Helical" evidence="1">
    <location>
        <begin position="106"/>
        <end position="128"/>
    </location>
</feature>
<keyword evidence="1" id="KW-0812">Transmembrane</keyword>
<feature type="transmembrane region" description="Helical" evidence="1">
    <location>
        <begin position="64"/>
        <end position="86"/>
    </location>
</feature>
<dbReference type="InterPro" id="IPR049326">
    <property type="entry name" value="Rhodopsin_dom_fungi"/>
</dbReference>
<evidence type="ECO:0000313" key="3">
    <source>
        <dbReference type="EMBL" id="CAD0110989.1"/>
    </source>
</evidence>
<gene>
    <name evidence="3" type="ORF">AWRI4620_LOCUS5244</name>
</gene>
<feature type="transmembrane region" description="Helical" evidence="1">
    <location>
        <begin position="140"/>
        <end position="159"/>
    </location>
</feature>
<comment type="caution">
    <text evidence="3">The sequence shown here is derived from an EMBL/GenBank/DDBJ whole genome shotgun (WGS) entry which is preliminary data.</text>
</comment>
<sequence>MGNDTALSTNNLPSDVYYFSQLTPTNHGGVVWVVCIISLTYALLCTGVRFVLRRGMYGFDDAALLVSTLACIIQHTFVIIALGNGLGHSSKVVQPKHAETLTNSSYTRLVVFFVVHYMAKVSLTLFTRRLFHGQSRFNQIICDILLVMNLIFGVASIILLSVDCQSGWYFKTADLCPKLTFDVVSELALVLVPIILICRILLNPKHKAIIISTFAARLPVIAFTILHFYYLRSTMVDGGDRGIAVVQPVVWLQVTLLWSMVTASLPSFRPLVSPFNTVMEDSSDRSEAVCTGAVLFMGSDKERTDKPPATLPISGASRLSQLEPVASTGSQRAQFKGYNETIVQGPRKKLFRLSKKEDDIELGTIQHMTDFAITYEQAAKPSRWSKIWRESGSTLVEDRPVSVETVPRMEETPPSRRRSTYTFVDETDLTIGVHKASNDNSPT</sequence>
<feature type="transmembrane region" description="Helical" evidence="1">
    <location>
        <begin position="30"/>
        <end position="52"/>
    </location>
</feature>
<dbReference type="Pfam" id="PF20684">
    <property type="entry name" value="Fung_rhodopsin"/>
    <property type="match status" value="1"/>
</dbReference>